<feature type="chain" id="PRO_5038970290" evidence="2">
    <location>
        <begin position="23"/>
        <end position="136"/>
    </location>
</feature>
<gene>
    <name evidence="3" type="ORF">D5S18_18270</name>
</gene>
<feature type="transmembrane region" description="Helical" evidence="1">
    <location>
        <begin position="48"/>
        <end position="71"/>
    </location>
</feature>
<dbReference type="Proteomes" id="UP000266677">
    <property type="component" value="Unassembled WGS sequence"/>
</dbReference>
<evidence type="ECO:0000256" key="1">
    <source>
        <dbReference type="SAM" id="Phobius"/>
    </source>
</evidence>
<dbReference type="Pfam" id="PF20064">
    <property type="entry name" value="DUF6463"/>
    <property type="match status" value="1"/>
</dbReference>
<protein>
    <submittedName>
        <fullName evidence="3">Uncharacterized protein</fullName>
    </submittedName>
</protein>
<evidence type="ECO:0000313" key="4">
    <source>
        <dbReference type="Proteomes" id="UP000266677"/>
    </source>
</evidence>
<proteinExistence type="predicted"/>
<keyword evidence="1" id="KW-0472">Membrane</keyword>
<feature type="transmembrane region" description="Helical" evidence="1">
    <location>
        <begin position="83"/>
        <end position="99"/>
    </location>
</feature>
<keyword evidence="4" id="KW-1185">Reference proteome</keyword>
<evidence type="ECO:0000313" key="3">
    <source>
        <dbReference type="EMBL" id="RJO74103.1"/>
    </source>
</evidence>
<feature type="signal peptide" evidence="2">
    <location>
        <begin position="1"/>
        <end position="22"/>
    </location>
</feature>
<keyword evidence="1" id="KW-0812">Transmembrane</keyword>
<name>A0A3A4JV78_9NOCA</name>
<keyword evidence="1" id="KW-1133">Transmembrane helix</keyword>
<comment type="caution">
    <text evidence="3">The sequence shown here is derived from an EMBL/GenBank/DDBJ whole genome shotgun (WGS) entry which is preliminary data.</text>
</comment>
<reference evidence="3 4" key="1">
    <citation type="submission" date="2018-09" db="EMBL/GenBank/DDBJ databases">
        <title>YIM PH21274 draft genome.</title>
        <authorList>
            <person name="Miao C."/>
        </authorList>
    </citation>
    <scope>NUCLEOTIDE SEQUENCE [LARGE SCALE GENOMIC DNA]</scope>
    <source>
        <strain evidence="3 4">YIM PH 21724</strain>
    </source>
</reference>
<keyword evidence="2" id="KW-0732">Signal</keyword>
<dbReference type="EMBL" id="QZFU01000020">
    <property type="protein sequence ID" value="RJO74103.1"/>
    <property type="molecule type" value="Genomic_DNA"/>
</dbReference>
<sequence>MIKWAGRLLVLIGGGHMASSLALTATQHAGTWFRGGVYGEHLSEMSHANGAFWVSVGSFGIPQIVLGATVLWMDRKAITPPAFIGWTMGAWSVLGAIIFEPAPWPVTTLAGALLVLGGHRAARREATAGVAAAIAS</sequence>
<organism evidence="3 4">
    <name type="scientific">Nocardia panacis</name>
    <dbReference type="NCBI Taxonomy" id="2340916"/>
    <lineage>
        <taxon>Bacteria</taxon>
        <taxon>Bacillati</taxon>
        <taxon>Actinomycetota</taxon>
        <taxon>Actinomycetes</taxon>
        <taxon>Mycobacteriales</taxon>
        <taxon>Nocardiaceae</taxon>
        <taxon>Nocardia</taxon>
    </lineage>
</organism>
<dbReference type="AlphaFoldDB" id="A0A3A4JV78"/>
<accession>A0A3A4JV78</accession>
<dbReference type="RefSeq" id="WP_120042269.1">
    <property type="nucleotide sequence ID" value="NZ_QZFU01000020.1"/>
</dbReference>
<dbReference type="InterPro" id="IPR045590">
    <property type="entry name" value="DUF6463"/>
</dbReference>
<evidence type="ECO:0000256" key="2">
    <source>
        <dbReference type="SAM" id="SignalP"/>
    </source>
</evidence>
<dbReference type="OrthoDB" id="3574450at2"/>